<dbReference type="Proteomes" id="UP001066276">
    <property type="component" value="Chromosome 10"/>
</dbReference>
<keyword evidence="3" id="KW-1185">Reference proteome</keyword>
<evidence type="ECO:0000313" key="3">
    <source>
        <dbReference type="Proteomes" id="UP001066276"/>
    </source>
</evidence>
<evidence type="ECO:0000256" key="1">
    <source>
        <dbReference type="SAM" id="Phobius"/>
    </source>
</evidence>
<protein>
    <submittedName>
        <fullName evidence="2">Uncharacterized protein</fullName>
    </submittedName>
</protein>
<sequence length="143" mass="15982">MGTRAHTLLAQTVMVAARAQDETASKSRDLRTECCQGIPIQCSHRLRKPDDSVHAVRSTLPLQEWRSVRIFTLNAQAPEVAPTARRQVYVEIKEIKTHSVDTSVIMAPAEYIDVTDFSFVMAALCIVFAPLFWNVVSGKIQRA</sequence>
<proteinExistence type="predicted"/>
<comment type="caution">
    <text evidence="2">The sequence shown here is derived from an EMBL/GenBank/DDBJ whole genome shotgun (WGS) entry which is preliminary data.</text>
</comment>
<keyword evidence="1" id="KW-0812">Transmembrane</keyword>
<evidence type="ECO:0000313" key="2">
    <source>
        <dbReference type="EMBL" id="KAJ1096647.1"/>
    </source>
</evidence>
<keyword evidence="1" id="KW-0472">Membrane</keyword>
<dbReference type="EMBL" id="JANPWB010000014">
    <property type="protein sequence ID" value="KAJ1096647.1"/>
    <property type="molecule type" value="Genomic_DNA"/>
</dbReference>
<reference evidence="2" key="1">
    <citation type="journal article" date="2022" name="bioRxiv">
        <title>Sequencing and chromosome-scale assembly of the giantPleurodeles waltlgenome.</title>
        <authorList>
            <person name="Brown T."/>
            <person name="Elewa A."/>
            <person name="Iarovenko S."/>
            <person name="Subramanian E."/>
            <person name="Araus A.J."/>
            <person name="Petzold A."/>
            <person name="Susuki M."/>
            <person name="Suzuki K.-i.T."/>
            <person name="Hayashi T."/>
            <person name="Toyoda A."/>
            <person name="Oliveira C."/>
            <person name="Osipova E."/>
            <person name="Leigh N.D."/>
            <person name="Simon A."/>
            <person name="Yun M.H."/>
        </authorList>
    </citation>
    <scope>NUCLEOTIDE SEQUENCE</scope>
    <source>
        <strain evidence="2">20211129_DDA</strain>
        <tissue evidence="2">Liver</tissue>
    </source>
</reference>
<name>A0AAV7M244_PLEWA</name>
<keyword evidence="1" id="KW-1133">Transmembrane helix</keyword>
<organism evidence="2 3">
    <name type="scientific">Pleurodeles waltl</name>
    <name type="common">Iberian ribbed newt</name>
    <dbReference type="NCBI Taxonomy" id="8319"/>
    <lineage>
        <taxon>Eukaryota</taxon>
        <taxon>Metazoa</taxon>
        <taxon>Chordata</taxon>
        <taxon>Craniata</taxon>
        <taxon>Vertebrata</taxon>
        <taxon>Euteleostomi</taxon>
        <taxon>Amphibia</taxon>
        <taxon>Batrachia</taxon>
        <taxon>Caudata</taxon>
        <taxon>Salamandroidea</taxon>
        <taxon>Salamandridae</taxon>
        <taxon>Pleurodelinae</taxon>
        <taxon>Pleurodeles</taxon>
    </lineage>
</organism>
<feature type="transmembrane region" description="Helical" evidence="1">
    <location>
        <begin position="117"/>
        <end position="136"/>
    </location>
</feature>
<dbReference type="AlphaFoldDB" id="A0AAV7M244"/>
<accession>A0AAV7M244</accession>
<gene>
    <name evidence="2" type="ORF">NDU88_001782</name>
</gene>